<dbReference type="PATRIC" id="fig|69.6.peg.3769"/>
<dbReference type="KEGG" id="lez:GLE_3827"/>
<dbReference type="RefSeq" id="WP_057948582.1">
    <property type="nucleotide sequence ID" value="NZ_CP110813.1"/>
</dbReference>
<reference evidence="2 3" key="1">
    <citation type="submission" date="2015-11" db="EMBL/GenBank/DDBJ databases">
        <title>Genome sequences of Lysobacter enzymogenes strain C3 and Lysobacter antibioticus ATCC 29479.</title>
        <authorList>
            <person name="Kobayashi D.Y."/>
        </authorList>
    </citation>
    <scope>NUCLEOTIDE SEQUENCE [LARGE SCALE GENOMIC DNA]</scope>
    <source>
        <strain evidence="2 3">C3</strain>
    </source>
</reference>
<organism evidence="2 3">
    <name type="scientific">Lysobacter enzymogenes</name>
    <dbReference type="NCBI Taxonomy" id="69"/>
    <lineage>
        <taxon>Bacteria</taxon>
        <taxon>Pseudomonadati</taxon>
        <taxon>Pseudomonadota</taxon>
        <taxon>Gammaproteobacteria</taxon>
        <taxon>Lysobacterales</taxon>
        <taxon>Lysobacteraceae</taxon>
        <taxon>Lysobacter</taxon>
    </lineage>
</organism>
<dbReference type="STRING" id="69.GLE_3827"/>
<dbReference type="AlphaFoldDB" id="A0A0S2DKY5"/>
<protein>
    <submittedName>
        <fullName evidence="2">Uncharacterized protein</fullName>
    </submittedName>
</protein>
<evidence type="ECO:0000313" key="2">
    <source>
        <dbReference type="EMBL" id="ALN59170.1"/>
    </source>
</evidence>
<evidence type="ECO:0000313" key="3">
    <source>
        <dbReference type="Proteomes" id="UP000061569"/>
    </source>
</evidence>
<dbReference type="SUPFAM" id="SSF55961">
    <property type="entry name" value="Bet v1-like"/>
    <property type="match status" value="1"/>
</dbReference>
<proteinExistence type="predicted"/>
<evidence type="ECO:0000256" key="1">
    <source>
        <dbReference type="SAM" id="MobiDB-lite"/>
    </source>
</evidence>
<dbReference type="EMBL" id="CP013140">
    <property type="protein sequence ID" value="ALN59170.1"/>
    <property type="molecule type" value="Genomic_DNA"/>
</dbReference>
<gene>
    <name evidence="2" type="ORF">GLE_3827</name>
</gene>
<accession>A0A0S2DKY5</accession>
<dbReference type="Proteomes" id="UP000061569">
    <property type="component" value="Chromosome"/>
</dbReference>
<feature type="region of interest" description="Disordered" evidence="1">
    <location>
        <begin position="1"/>
        <end position="47"/>
    </location>
</feature>
<dbReference type="OrthoDB" id="6026073at2"/>
<sequence length="359" mass="38149">MLPIDAYRPTNFPVCTPTPPPADPRAPELKPVQADSGPNDFEIGVQGPDPDLAVGGSHDQQESQRDFMLALASRGFASYLTGHTPGTPRYPGDGDVRNILQDLQPNPPIGEVGREVTRAVYQSDIPNATPQEAYDHFVQNPGEVFGAGGMEIRPPTQNLEDGGRYMLETGGPPPTWLPVEIRLDADNRAITINTLDGHVLRGTQTFTFTDNCSGGTTLTQDASFQGSTPLVGDIQELASVSAGQHNAWQNAHREIYGQFNGDQDYTGIGTSAVSPELIKGWGQMLLNIAADPGRAGDVLLDSGGELANETIDHWGGWAGDFMDWAGIPGGGVVRDVTDAVGDGISATADKVGDVIDFVF</sequence>
<name>A0A0S2DKY5_LYSEN</name>